<name>A0A0A9I6M7_ARUDO</name>
<protein>
    <submittedName>
        <fullName evidence="1">Uncharacterized protein</fullName>
    </submittedName>
</protein>
<evidence type="ECO:0000313" key="1">
    <source>
        <dbReference type="EMBL" id="JAE05660.1"/>
    </source>
</evidence>
<reference evidence="1" key="2">
    <citation type="journal article" date="2015" name="Data Brief">
        <title>Shoot transcriptome of the giant reed, Arundo donax.</title>
        <authorList>
            <person name="Barrero R.A."/>
            <person name="Guerrero F.D."/>
            <person name="Moolhuijzen P."/>
            <person name="Goolsby J.A."/>
            <person name="Tidwell J."/>
            <person name="Bellgard S.E."/>
            <person name="Bellgard M.I."/>
        </authorList>
    </citation>
    <scope>NUCLEOTIDE SEQUENCE</scope>
    <source>
        <tissue evidence="1">Shoot tissue taken approximately 20 cm above the soil surface</tissue>
    </source>
</reference>
<accession>A0A0A9I6M7</accession>
<proteinExistence type="predicted"/>
<sequence length="105" mass="11219">MLNPTSSAVLRSLSACSCSCNLDTSCSSATRRSCSACFLLSKLACRIALPLASFAILICRSFFVTSSLWIASSSSPDESTNSDDCWLLLTCTGNMCKSVRSRCHS</sequence>
<organism evidence="1">
    <name type="scientific">Arundo donax</name>
    <name type="common">Giant reed</name>
    <name type="synonym">Donax arundinaceus</name>
    <dbReference type="NCBI Taxonomy" id="35708"/>
    <lineage>
        <taxon>Eukaryota</taxon>
        <taxon>Viridiplantae</taxon>
        <taxon>Streptophyta</taxon>
        <taxon>Embryophyta</taxon>
        <taxon>Tracheophyta</taxon>
        <taxon>Spermatophyta</taxon>
        <taxon>Magnoliopsida</taxon>
        <taxon>Liliopsida</taxon>
        <taxon>Poales</taxon>
        <taxon>Poaceae</taxon>
        <taxon>PACMAD clade</taxon>
        <taxon>Arundinoideae</taxon>
        <taxon>Arundineae</taxon>
        <taxon>Arundo</taxon>
    </lineage>
</organism>
<dbReference type="AlphaFoldDB" id="A0A0A9I6M7"/>
<dbReference type="EMBL" id="GBRH01192236">
    <property type="protein sequence ID" value="JAE05660.1"/>
    <property type="molecule type" value="Transcribed_RNA"/>
</dbReference>
<reference evidence="1" key="1">
    <citation type="submission" date="2014-09" db="EMBL/GenBank/DDBJ databases">
        <authorList>
            <person name="Magalhaes I.L.F."/>
            <person name="Oliveira U."/>
            <person name="Santos F.R."/>
            <person name="Vidigal T.H.D.A."/>
            <person name="Brescovit A.D."/>
            <person name="Santos A.J."/>
        </authorList>
    </citation>
    <scope>NUCLEOTIDE SEQUENCE</scope>
    <source>
        <tissue evidence="1">Shoot tissue taken approximately 20 cm above the soil surface</tissue>
    </source>
</reference>